<accession>X1RQH0</accession>
<dbReference type="EMBL" id="BARW01000504">
    <property type="protein sequence ID" value="GAI65425.1"/>
    <property type="molecule type" value="Genomic_DNA"/>
</dbReference>
<gene>
    <name evidence="2" type="ORF">S12H4_02164</name>
</gene>
<sequence>MVKFLITSNTSAKIVKIIQEAERELMLITPYIKLAQIFYDRLVEADNRNVNIKLVYGKEEKLNQEDLEKIKKLKHLKLYFCENLHAKCYFNEKLMVLTSMNLHEYSQTNNREMGVQIKCDVDEDKELFHKAKEEADFIIQKSKLLISRSKDEEKEVEITLNAEDQKLYKDLKSFRFITSKKEKVPAYWVFHDSELKNIASQRPKTKEELLNIKGIAIKKYEKYGEDVLKIVNEFKS</sequence>
<dbReference type="InterPro" id="IPR002121">
    <property type="entry name" value="HRDC_dom"/>
</dbReference>
<evidence type="ECO:0000313" key="2">
    <source>
        <dbReference type="EMBL" id="GAI65425.1"/>
    </source>
</evidence>
<dbReference type="SUPFAM" id="SSF56024">
    <property type="entry name" value="Phospholipase D/nuclease"/>
    <property type="match status" value="1"/>
</dbReference>
<dbReference type="InterPro" id="IPR025202">
    <property type="entry name" value="PLD-like_dom"/>
</dbReference>
<protein>
    <recommendedName>
        <fullName evidence="1">HRDC domain-containing protein</fullName>
    </recommendedName>
</protein>
<proteinExistence type="predicted"/>
<organism evidence="2">
    <name type="scientific">marine sediment metagenome</name>
    <dbReference type="NCBI Taxonomy" id="412755"/>
    <lineage>
        <taxon>unclassified sequences</taxon>
        <taxon>metagenomes</taxon>
        <taxon>ecological metagenomes</taxon>
    </lineage>
</organism>
<dbReference type="GO" id="GO:0003676">
    <property type="term" value="F:nucleic acid binding"/>
    <property type="evidence" value="ECO:0007669"/>
    <property type="project" value="InterPro"/>
</dbReference>
<comment type="caution">
    <text evidence="2">The sequence shown here is derived from an EMBL/GenBank/DDBJ whole genome shotgun (WGS) entry which is preliminary data.</text>
</comment>
<dbReference type="Gene3D" id="3.30.870.10">
    <property type="entry name" value="Endonuclease Chain A"/>
    <property type="match status" value="1"/>
</dbReference>
<evidence type="ECO:0000259" key="1">
    <source>
        <dbReference type="PROSITE" id="PS50967"/>
    </source>
</evidence>
<dbReference type="InterPro" id="IPR044876">
    <property type="entry name" value="HRDC_dom_sf"/>
</dbReference>
<dbReference type="InterPro" id="IPR010997">
    <property type="entry name" value="HRDC-like_sf"/>
</dbReference>
<dbReference type="PROSITE" id="PS50967">
    <property type="entry name" value="HRDC"/>
    <property type="match status" value="1"/>
</dbReference>
<reference evidence="2" key="1">
    <citation type="journal article" date="2014" name="Front. Microbiol.">
        <title>High frequency of phylogenetically diverse reductive dehalogenase-homologous genes in deep subseafloor sedimentary metagenomes.</title>
        <authorList>
            <person name="Kawai M."/>
            <person name="Futagami T."/>
            <person name="Toyoda A."/>
            <person name="Takaki Y."/>
            <person name="Nishi S."/>
            <person name="Hori S."/>
            <person name="Arai W."/>
            <person name="Tsubouchi T."/>
            <person name="Morono Y."/>
            <person name="Uchiyama I."/>
            <person name="Ito T."/>
            <person name="Fujiyama A."/>
            <person name="Inagaki F."/>
            <person name="Takami H."/>
        </authorList>
    </citation>
    <scope>NUCLEOTIDE SEQUENCE</scope>
    <source>
        <strain evidence="2">Expedition CK06-06</strain>
    </source>
</reference>
<feature type="domain" description="HRDC" evidence="1">
    <location>
        <begin position="161"/>
        <end position="236"/>
    </location>
</feature>
<dbReference type="SUPFAM" id="SSF47819">
    <property type="entry name" value="HRDC-like"/>
    <property type="match status" value="1"/>
</dbReference>
<dbReference type="Pfam" id="PF13091">
    <property type="entry name" value="PLDc_2"/>
    <property type="match status" value="1"/>
</dbReference>
<dbReference type="Pfam" id="PF00570">
    <property type="entry name" value="HRDC"/>
    <property type="match status" value="1"/>
</dbReference>
<dbReference type="AlphaFoldDB" id="X1RQH0"/>
<dbReference type="Gene3D" id="1.10.150.80">
    <property type="entry name" value="HRDC domain"/>
    <property type="match status" value="1"/>
</dbReference>
<dbReference type="GO" id="GO:0000166">
    <property type="term" value="F:nucleotide binding"/>
    <property type="evidence" value="ECO:0007669"/>
    <property type="project" value="InterPro"/>
</dbReference>
<name>X1RQH0_9ZZZZ</name>